<comment type="similarity">
    <text evidence="1">Belongs to the LysR transcriptional regulatory family.</text>
</comment>
<keyword evidence="7" id="KW-1185">Reference proteome</keyword>
<evidence type="ECO:0000256" key="2">
    <source>
        <dbReference type="ARBA" id="ARBA00023015"/>
    </source>
</evidence>
<dbReference type="InterPro" id="IPR036390">
    <property type="entry name" value="WH_DNA-bd_sf"/>
</dbReference>
<dbReference type="InterPro" id="IPR005119">
    <property type="entry name" value="LysR_subst-bd"/>
</dbReference>
<evidence type="ECO:0000256" key="3">
    <source>
        <dbReference type="ARBA" id="ARBA00023125"/>
    </source>
</evidence>
<name>A0ABT9PIX1_9ACTO</name>
<dbReference type="PROSITE" id="PS50931">
    <property type="entry name" value="HTH_LYSR"/>
    <property type="match status" value="1"/>
</dbReference>
<dbReference type="GO" id="GO:0003677">
    <property type="term" value="F:DNA binding"/>
    <property type="evidence" value="ECO:0007669"/>
    <property type="project" value="UniProtKB-KW"/>
</dbReference>
<proteinExistence type="inferred from homology"/>
<organism evidence="6 7">
    <name type="scientific">Trueperella abortisuis</name>
    <dbReference type="NCBI Taxonomy" id="445930"/>
    <lineage>
        <taxon>Bacteria</taxon>
        <taxon>Bacillati</taxon>
        <taxon>Actinomycetota</taxon>
        <taxon>Actinomycetes</taxon>
        <taxon>Actinomycetales</taxon>
        <taxon>Actinomycetaceae</taxon>
        <taxon>Trueperella</taxon>
    </lineage>
</organism>
<keyword evidence="4" id="KW-0804">Transcription</keyword>
<evidence type="ECO:0000256" key="1">
    <source>
        <dbReference type="ARBA" id="ARBA00009437"/>
    </source>
</evidence>
<sequence>MAISVQRLDFLLAVSREGGIQAAADALRVSPSAVSQQIRKLERECGSELLVRTHSGAVLTEAGKIVVAGAERIESELDRTVRELLEADGVPTGIVRLASFQTVIRGLVLPNLDIFAERAPGIDLHLRESTADAALAAVRRGRADIAVLEYDSEIPRGPRGVNVAPLLQEPWYMVYPSTYPDPSDPRELAGETWLGVDPDTAAGIATTRLSQQWGFTTSSKYVYEDYDVALHMVATGLGIAVLPKLGLGTLPDGVKVRMLTGLGTRRLVLCVSAARSRQSDTIDHTCKVLRQIALTQWEQRDMNAAPTTTQV</sequence>
<evidence type="ECO:0000313" key="6">
    <source>
        <dbReference type="EMBL" id="MDP9831920.1"/>
    </source>
</evidence>
<dbReference type="Pfam" id="PF00126">
    <property type="entry name" value="HTH_1"/>
    <property type="match status" value="1"/>
</dbReference>
<dbReference type="SUPFAM" id="SSF46785">
    <property type="entry name" value="Winged helix' DNA-binding domain"/>
    <property type="match status" value="1"/>
</dbReference>
<dbReference type="Proteomes" id="UP001230145">
    <property type="component" value="Unassembled WGS sequence"/>
</dbReference>
<dbReference type="InterPro" id="IPR036388">
    <property type="entry name" value="WH-like_DNA-bd_sf"/>
</dbReference>
<accession>A0ABT9PIX1</accession>
<evidence type="ECO:0000256" key="4">
    <source>
        <dbReference type="ARBA" id="ARBA00023163"/>
    </source>
</evidence>
<dbReference type="SUPFAM" id="SSF53850">
    <property type="entry name" value="Periplasmic binding protein-like II"/>
    <property type="match status" value="1"/>
</dbReference>
<protein>
    <submittedName>
        <fullName evidence="6">DNA-binding transcriptional LysR family regulator</fullName>
    </submittedName>
</protein>
<dbReference type="Gene3D" id="1.10.10.10">
    <property type="entry name" value="Winged helix-like DNA-binding domain superfamily/Winged helix DNA-binding domain"/>
    <property type="match status" value="1"/>
</dbReference>
<dbReference type="InterPro" id="IPR000847">
    <property type="entry name" value="LysR_HTH_N"/>
</dbReference>
<dbReference type="EMBL" id="JAUSQL010000001">
    <property type="protein sequence ID" value="MDP9831920.1"/>
    <property type="molecule type" value="Genomic_DNA"/>
</dbReference>
<dbReference type="RefSeq" id="WP_270974849.1">
    <property type="nucleotide sequence ID" value="NZ_JAUSQL010000001.1"/>
</dbReference>
<comment type="caution">
    <text evidence="6">The sequence shown here is derived from an EMBL/GenBank/DDBJ whole genome shotgun (WGS) entry which is preliminary data.</text>
</comment>
<reference evidence="6 7" key="1">
    <citation type="submission" date="2023-07" db="EMBL/GenBank/DDBJ databases">
        <title>Sequencing the genomes of 1000 actinobacteria strains.</title>
        <authorList>
            <person name="Klenk H.-P."/>
        </authorList>
    </citation>
    <scope>NUCLEOTIDE SEQUENCE [LARGE SCALE GENOMIC DNA]</scope>
    <source>
        <strain evidence="6 7">DSM 19515</strain>
    </source>
</reference>
<keyword evidence="3 6" id="KW-0238">DNA-binding</keyword>
<dbReference type="PANTHER" id="PTHR30346">
    <property type="entry name" value="TRANSCRIPTIONAL DUAL REGULATOR HCAR-RELATED"/>
    <property type="match status" value="1"/>
</dbReference>
<gene>
    <name evidence="6" type="ORF">J2S45_000599</name>
</gene>
<dbReference type="PANTHER" id="PTHR30346:SF29">
    <property type="entry name" value="LYSR SUBSTRATE-BINDING"/>
    <property type="match status" value="1"/>
</dbReference>
<keyword evidence="2" id="KW-0805">Transcription regulation</keyword>
<evidence type="ECO:0000259" key="5">
    <source>
        <dbReference type="PROSITE" id="PS50931"/>
    </source>
</evidence>
<dbReference type="Gene3D" id="3.40.190.10">
    <property type="entry name" value="Periplasmic binding protein-like II"/>
    <property type="match status" value="2"/>
</dbReference>
<evidence type="ECO:0000313" key="7">
    <source>
        <dbReference type="Proteomes" id="UP001230145"/>
    </source>
</evidence>
<dbReference type="Pfam" id="PF03466">
    <property type="entry name" value="LysR_substrate"/>
    <property type="match status" value="1"/>
</dbReference>
<feature type="domain" description="HTH lysR-type" evidence="5">
    <location>
        <begin position="3"/>
        <end position="60"/>
    </location>
</feature>